<reference evidence="1 2" key="1">
    <citation type="submission" date="2014-04" db="EMBL/GenBank/DDBJ databases">
        <title>Evolutionary Origins and Diversification of the Mycorrhizal Mutualists.</title>
        <authorList>
            <consortium name="DOE Joint Genome Institute"/>
            <consortium name="Mycorrhizal Genomics Consortium"/>
            <person name="Kohler A."/>
            <person name="Kuo A."/>
            <person name="Nagy L.G."/>
            <person name="Floudas D."/>
            <person name="Copeland A."/>
            <person name="Barry K.W."/>
            <person name="Cichocki N."/>
            <person name="Veneault-Fourrey C."/>
            <person name="LaButti K."/>
            <person name="Lindquist E.A."/>
            <person name="Lipzen A."/>
            <person name="Lundell T."/>
            <person name="Morin E."/>
            <person name="Murat C."/>
            <person name="Riley R."/>
            <person name="Ohm R."/>
            <person name="Sun H."/>
            <person name="Tunlid A."/>
            <person name="Henrissat B."/>
            <person name="Grigoriev I.V."/>
            <person name="Hibbett D.S."/>
            <person name="Martin F."/>
        </authorList>
    </citation>
    <scope>NUCLEOTIDE SEQUENCE [LARGE SCALE GENOMIC DNA]</scope>
    <source>
        <strain evidence="1 2">FD-317 M1</strain>
    </source>
</reference>
<proteinExistence type="predicted"/>
<protein>
    <recommendedName>
        <fullName evidence="3">ABM domain-containing protein</fullName>
    </recommendedName>
</protein>
<sequence>MAPVLSYITFPASDNFKTEEAQVKSAIEEITNTDGLISSYHGLQVEQEGGKFGYLISTWESPEKLNAFREKSGDKFNSLIAGLSTGEIQRYEFVAIKNIPEPALQSKTVELAIGKPRGAASIEPLKQVTFEMCDATEAGGHPSAVGESTDGSGILLFAGGWESVEEHWAFTKSAENIQSLLGGITTHCDLNLTHAKLKQRGA</sequence>
<dbReference type="EMBL" id="KN834784">
    <property type="protein sequence ID" value="KIK58620.1"/>
    <property type="molecule type" value="Genomic_DNA"/>
</dbReference>
<organism evidence="1 2">
    <name type="scientific">Collybiopsis luxurians FD-317 M1</name>
    <dbReference type="NCBI Taxonomy" id="944289"/>
    <lineage>
        <taxon>Eukaryota</taxon>
        <taxon>Fungi</taxon>
        <taxon>Dikarya</taxon>
        <taxon>Basidiomycota</taxon>
        <taxon>Agaricomycotina</taxon>
        <taxon>Agaricomycetes</taxon>
        <taxon>Agaricomycetidae</taxon>
        <taxon>Agaricales</taxon>
        <taxon>Marasmiineae</taxon>
        <taxon>Omphalotaceae</taxon>
        <taxon>Collybiopsis</taxon>
        <taxon>Collybiopsis luxurians</taxon>
    </lineage>
</organism>
<dbReference type="OrthoDB" id="3830579at2759"/>
<dbReference type="HOGENOM" id="CLU_081631_3_2_1"/>
<keyword evidence="2" id="KW-1185">Reference proteome</keyword>
<gene>
    <name evidence="1" type="ORF">GYMLUDRAFT_262438</name>
</gene>
<dbReference type="AlphaFoldDB" id="A0A0D0B5J6"/>
<dbReference type="Proteomes" id="UP000053593">
    <property type="component" value="Unassembled WGS sequence"/>
</dbReference>
<evidence type="ECO:0008006" key="3">
    <source>
        <dbReference type="Google" id="ProtNLM"/>
    </source>
</evidence>
<evidence type="ECO:0000313" key="2">
    <source>
        <dbReference type="Proteomes" id="UP000053593"/>
    </source>
</evidence>
<name>A0A0D0B5J6_9AGAR</name>
<evidence type="ECO:0000313" key="1">
    <source>
        <dbReference type="EMBL" id="KIK58620.1"/>
    </source>
</evidence>
<accession>A0A0D0B5J6</accession>